<protein>
    <submittedName>
        <fullName evidence="1">Chorismate lyase</fullName>
    </submittedName>
</protein>
<reference evidence="1 2" key="1">
    <citation type="submission" date="2018-10" db="EMBL/GenBank/DDBJ databases">
        <title>Comparison of Escherichia coli isolates recovered from retail chicken and from chicken fecal samples by antimicrobial susceptibility test and whole genome sequencing.</title>
        <authorList>
            <person name="Tang B."/>
            <person name="Ma Y."/>
            <person name="He X."/>
            <person name="Cao L."/>
            <person name="Xia X."/>
            <person name="Yang H."/>
        </authorList>
    </citation>
    <scope>NUCLEOTIDE SEQUENCE [LARGE SCALE GENOMIC DNA]</scope>
    <source>
        <strain evidence="1 2">CMJH98b</strain>
    </source>
</reference>
<dbReference type="EMBL" id="RDDM01000788">
    <property type="protein sequence ID" value="RLY50134.1"/>
    <property type="molecule type" value="Genomic_DNA"/>
</dbReference>
<evidence type="ECO:0000313" key="2">
    <source>
        <dbReference type="Proteomes" id="UP000281340"/>
    </source>
</evidence>
<comment type="caution">
    <text evidence="1">The sequence shown here is derived from an EMBL/GenBank/DDBJ whole genome shotgun (WGS) entry which is preliminary data.</text>
</comment>
<dbReference type="Proteomes" id="UP000281340">
    <property type="component" value="Unassembled WGS sequence"/>
</dbReference>
<dbReference type="AlphaFoldDB" id="A0A3L9IED8"/>
<feature type="non-terminal residue" evidence="1">
    <location>
        <position position="39"/>
    </location>
</feature>
<name>A0A3L9IED8_ECOLX</name>
<accession>A0A3L9IED8</accession>
<proteinExistence type="predicted"/>
<evidence type="ECO:0000313" key="1">
    <source>
        <dbReference type="EMBL" id="RLY50134.1"/>
    </source>
</evidence>
<sequence length="39" mass="4506">MRLLRFCCALDHLICFTSPVNTFLRYNAFTLCNGEFGMS</sequence>
<gene>
    <name evidence="1" type="ORF">EAI46_30165</name>
</gene>
<dbReference type="GO" id="GO:0016829">
    <property type="term" value="F:lyase activity"/>
    <property type="evidence" value="ECO:0007669"/>
    <property type="project" value="UniProtKB-KW"/>
</dbReference>
<keyword evidence="1" id="KW-0456">Lyase</keyword>
<organism evidence="1 2">
    <name type="scientific">Escherichia coli</name>
    <dbReference type="NCBI Taxonomy" id="562"/>
    <lineage>
        <taxon>Bacteria</taxon>
        <taxon>Pseudomonadati</taxon>
        <taxon>Pseudomonadota</taxon>
        <taxon>Gammaproteobacteria</taxon>
        <taxon>Enterobacterales</taxon>
        <taxon>Enterobacteriaceae</taxon>
        <taxon>Escherichia</taxon>
    </lineage>
</organism>